<dbReference type="EMBL" id="PVTP01000004">
    <property type="protein sequence ID" value="PRY78371.1"/>
    <property type="molecule type" value="Genomic_DNA"/>
</dbReference>
<keyword evidence="3" id="KW-1185">Reference proteome</keyword>
<keyword evidence="1" id="KW-1133">Transmembrane helix</keyword>
<evidence type="ECO:0000313" key="2">
    <source>
        <dbReference type="EMBL" id="PRY78371.1"/>
    </source>
</evidence>
<feature type="transmembrane region" description="Helical" evidence="1">
    <location>
        <begin position="113"/>
        <end position="144"/>
    </location>
</feature>
<feature type="transmembrane region" description="Helical" evidence="1">
    <location>
        <begin position="52"/>
        <end position="72"/>
    </location>
</feature>
<feature type="transmembrane region" description="Helical" evidence="1">
    <location>
        <begin position="84"/>
        <end position="107"/>
    </location>
</feature>
<sequence length="181" mass="18993">MLSRFLHMLHLTKGERALATAYAGVSATSAGIMMFVMAGVKGGQLQSVYPVGYEIWIIMAGGISGAIALYLTRGWMGLSGGLGIARALFGGCATALIASLIGGTLIVPVYGTFFAPIMVVAAFGLKPWLAVAWFAVILAAHGLLMRRISELREAALAADDSAIGQLSPMSQANLYPKHKHL</sequence>
<accession>A0A2T0W0R7</accession>
<name>A0A2T0W0R7_9RHOB</name>
<keyword evidence="1" id="KW-0812">Transmembrane</keyword>
<feature type="transmembrane region" description="Helical" evidence="1">
    <location>
        <begin position="21"/>
        <end position="40"/>
    </location>
</feature>
<dbReference type="Proteomes" id="UP000238007">
    <property type="component" value="Unassembled WGS sequence"/>
</dbReference>
<comment type="caution">
    <text evidence="2">The sequence shown here is derived from an EMBL/GenBank/DDBJ whole genome shotgun (WGS) entry which is preliminary data.</text>
</comment>
<keyword evidence="1" id="KW-0472">Membrane</keyword>
<protein>
    <submittedName>
        <fullName evidence="2">Uncharacterized protein</fullName>
    </submittedName>
</protein>
<evidence type="ECO:0000256" key="1">
    <source>
        <dbReference type="SAM" id="Phobius"/>
    </source>
</evidence>
<evidence type="ECO:0000313" key="3">
    <source>
        <dbReference type="Proteomes" id="UP000238007"/>
    </source>
</evidence>
<dbReference type="AlphaFoldDB" id="A0A2T0W0R7"/>
<organism evidence="2 3">
    <name type="scientific">Yoonia maritima</name>
    <dbReference type="NCBI Taxonomy" id="1435347"/>
    <lineage>
        <taxon>Bacteria</taxon>
        <taxon>Pseudomonadati</taxon>
        <taxon>Pseudomonadota</taxon>
        <taxon>Alphaproteobacteria</taxon>
        <taxon>Rhodobacterales</taxon>
        <taxon>Paracoccaceae</taxon>
        <taxon>Yoonia</taxon>
    </lineage>
</organism>
<gene>
    <name evidence="2" type="ORF">CLV80_104340</name>
</gene>
<reference evidence="2 3" key="1">
    <citation type="submission" date="2018-03" db="EMBL/GenBank/DDBJ databases">
        <title>Genomic Encyclopedia of Archaeal and Bacterial Type Strains, Phase II (KMG-II): from individual species to whole genera.</title>
        <authorList>
            <person name="Goeker M."/>
        </authorList>
    </citation>
    <scope>NUCLEOTIDE SEQUENCE [LARGE SCALE GENOMIC DNA]</scope>
    <source>
        <strain evidence="2 3">DSM 101533</strain>
    </source>
</reference>
<proteinExistence type="predicted"/>